<comment type="similarity">
    <text evidence="1">Belongs to the carbohydrate kinase PfkB family.</text>
</comment>
<gene>
    <name evidence="7" type="ORF">QFZ46_003067</name>
</gene>
<name>A0ABU0PD22_9MICO</name>
<dbReference type="InterPro" id="IPR029056">
    <property type="entry name" value="Ribokinase-like"/>
</dbReference>
<dbReference type="InterPro" id="IPR002173">
    <property type="entry name" value="Carboh/pur_kinase_PfkB_CS"/>
</dbReference>
<dbReference type="GO" id="GO:0016829">
    <property type="term" value="F:lyase activity"/>
    <property type="evidence" value="ECO:0007669"/>
    <property type="project" value="UniProtKB-KW"/>
</dbReference>
<dbReference type="CDD" id="cd01167">
    <property type="entry name" value="bac_FRK"/>
    <property type="match status" value="1"/>
</dbReference>
<proteinExistence type="inferred from homology"/>
<feature type="domain" description="Carbohydrate kinase PfkB" evidence="6">
    <location>
        <begin position="5"/>
        <end position="299"/>
    </location>
</feature>
<dbReference type="PROSITE" id="PS00583">
    <property type="entry name" value="PFKB_KINASES_1"/>
    <property type="match status" value="1"/>
</dbReference>
<dbReference type="PANTHER" id="PTHR43085">
    <property type="entry name" value="HEXOKINASE FAMILY MEMBER"/>
    <property type="match status" value="1"/>
</dbReference>
<accession>A0ABU0PD22</accession>
<dbReference type="PROSITE" id="PS00584">
    <property type="entry name" value="PFKB_KINASES_2"/>
    <property type="match status" value="1"/>
</dbReference>
<keyword evidence="4" id="KW-0418">Kinase</keyword>
<evidence type="ECO:0000313" key="8">
    <source>
        <dbReference type="Proteomes" id="UP001239085"/>
    </source>
</evidence>
<dbReference type="RefSeq" id="WP_307363090.1">
    <property type="nucleotide sequence ID" value="NZ_JAUSXK010000001.1"/>
</dbReference>
<dbReference type="PANTHER" id="PTHR43085:SF1">
    <property type="entry name" value="PSEUDOURIDINE KINASE-RELATED"/>
    <property type="match status" value="1"/>
</dbReference>
<evidence type="ECO:0000256" key="1">
    <source>
        <dbReference type="ARBA" id="ARBA00010688"/>
    </source>
</evidence>
<evidence type="ECO:0000256" key="5">
    <source>
        <dbReference type="ARBA" id="ARBA00022840"/>
    </source>
</evidence>
<keyword evidence="3" id="KW-0547">Nucleotide-binding</keyword>
<evidence type="ECO:0000256" key="2">
    <source>
        <dbReference type="ARBA" id="ARBA00022679"/>
    </source>
</evidence>
<sequence>MSRAHVLVIGEALVDIVHRAGGRVDEAPGGSPANVALALGRLGDSPRLLTQLGDDAHGRRIREWLAESDVEVLSAPAPRTATATARLDADGSARYEFDITWTLDGTDTTKIAASGASIVHTGSIAALLDPGADAVRSILTALRTSSLITYDPNVRPAMLPDRDRARHEVESFVGLADLVKASDEDLAWLYPGTDPLEMAWAWLNTGPAVVVVTTGAGGAFAVSRAGVVRVRGVRADVVDTVGAGDTFMSALIHGLIETGFSGLAARERLRRIDTNAVAGLLALGARAATITVSRPGADPPRLAELLAAPFSH</sequence>
<keyword evidence="2 7" id="KW-0808">Transferase</keyword>
<keyword evidence="7" id="KW-0456">Lyase</keyword>
<dbReference type="InterPro" id="IPR011611">
    <property type="entry name" value="PfkB_dom"/>
</dbReference>
<evidence type="ECO:0000313" key="7">
    <source>
        <dbReference type="EMBL" id="MDQ0644907.1"/>
    </source>
</evidence>
<comment type="caution">
    <text evidence="7">The sequence shown here is derived from an EMBL/GenBank/DDBJ whole genome shotgun (WGS) entry which is preliminary data.</text>
</comment>
<dbReference type="EC" id="2.7.1.4" evidence="7"/>
<dbReference type="InterPro" id="IPR050306">
    <property type="entry name" value="PfkB_Carbo_kinase"/>
</dbReference>
<dbReference type="Proteomes" id="UP001239085">
    <property type="component" value="Unassembled WGS sequence"/>
</dbReference>
<dbReference type="SUPFAM" id="SSF53613">
    <property type="entry name" value="Ribokinase-like"/>
    <property type="match status" value="1"/>
</dbReference>
<dbReference type="EMBL" id="JAUSXK010000001">
    <property type="protein sequence ID" value="MDQ0644907.1"/>
    <property type="molecule type" value="Genomic_DNA"/>
</dbReference>
<evidence type="ECO:0000256" key="4">
    <source>
        <dbReference type="ARBA" id="ARBA00022777"/>
    </source>
</evidence>
<reference evidence="7 8" key="1">
    <citation type="submission" date="2023-07" db="EMBL/GenBank/DDBJ databases">
        <title>Comparative genomics of wheat-associated soil bacteria to identify genetic determinants of phenazine resistance.</title>
        <authorList>
            <person name="Mouncey N."/>
        </authorList>
    </citation>
    <scope>NUCLEOTIDE SEQUENCE [LARGE SCALE GENOMIC DNA]</scope>
    <source>
        <strain evidence="7 8">W2I7</strain>
    </source>
</reference>
<evidence type="ECO:0000256" key="3">
    <source>
        <dbReference type="ARBA" id="ARBA00022741"/>
    </source>
</evidence>
<keyword evidence="8" id="KW-1185">Reference proteome</keyword>
<evidence type="ECO:0000259" key="6">
    <source>
        <dbReference type="Pfam" id="PF00294"/>
    </source>
</evidence>
<dbReference type="GO" id="GO:0008865">
    <property type="term" value="F:fructokinase activity"/>
    <property type="evidence" value="ECO:0007669"/>
    <property type="project" value="UniProtKB-EC"/>
</dbReference>
<keyword evidence="5" id="KW-0067">ATP-binding</keyword>
<dbReference type="Pfam" id="PF00294">
    <property type="entry name" value="PfkB"/>
    <property type="match status" value="1"/>
</dbReference>
<organism evidence="7 8">
    <name type="scientific">Microbacterium murale</name>
    <dbReference type="NCBI Taxonomy" id="1081040"/>
    <lineage>
        <taxon>Bacteria</taxon>
        <taxon>Bacillati</taxon>
        <taxon>Actinomycetota</taxon>
        <taxon>Actinomycetes</taxon>
        <taxon>Micrococcales</taxon>
        <taxon>Microbacteriaceae</taxon>
        <taxon>Microbacterium</taxon>
    </lineage>
</organism>
<protein>
    <submittedName>
        <fullName evidence="7">Fructokinase</fullName>
        <ecNumber evidence="7">2.7.1.4</ecNumber>
    </submittedName>
</protein>
<dbReference type="Gene3D" id="3.40.1190.20">
    <property type="match status" value="1"/>
</dbReference>